<feature type="transmembrane region" description="Helical" evidence="1">
    <location>
        <begin position="146"/>
        <end position="167"/>
    </location>
</feature>
<dbReference type="SUPFAM" id="SSF48317">
    <property type="entry name" value="Acid phosphatase/Vanadium-dependent haloperoxidase"/>
    <property type="match status" value="1"/>
</dbReference>
<dbReference type="PANTHER" id="PTHR14969:SF55">
    <property type="entry name" value="PHOSPHATIDIC ACID PHOSPHATASE TYPE 2_HALOPEROXIDASE DOMAIN-CONTAINING PROTEIN"/>
    <property type="match status" value="1"/>
</dbReference>
<feature type="transmembrane region" description="Helical" evidence="1">
    <location>
        <begin position="217"/>
        <end position="236"/>
    </location>
</feature>
<evidence type="ECO:0000313" key="3">
    <source>
        <dbReference type="EMBL" id="KAK4537422.1"/>
    </source>
</evidence>
<dbReference type="PANTHER" id="PTHR14969">
    <property type="entry name" value="SPHINGOSINE-1-PHOSPHATE PHOSPHOHYDROLASE"/>
    <property type="match status" value="1"/>
</dbReference>
<keyword evidence="1" id="KW-0812">Transmembrane</keyword>
<feature type="domain" description="Phosphatidic acid phosphatase type 2/haloperoxidase" evidence="2">
    <location>
        <begin position="79"/>
        <end position="192"/>
    </location>
</feature>
<evidence type="ECO:0000259" key="2">
    <source>
        <dbReference type="Pfam" id="PF01569"/>
    </source>
</evidence>
<dbReference type="AlphaFoldDB" id="A0AAV9IYL9"/>
<accession>A0AAV9IYL9</accession>
<dbReference type="InterPro" id="IPR036938">
    <property type="entry name" value="PAP2/HPO_sf"/>
</dbReference>
<reference evidence="3 4" key="1">
    <citation type="submission" date="2022-07" db="EMBL/GenBank/DDBJ databases">
        <title>Genome-wide signatures of adaptation to extreme environments.</title>
        <authorList>
            <person name="Cho C.H."/>
            <person name="Yoon H.S."/>
        </authorList>
    </citation>
    <scope>NUCLEOTIDE SEQUENCE [LARGE SCALE GENOMIC DNA]</scope>
    <source>
        <strain evidence="3 4">DBV 063 E5</strain>
    </source>
</reference>
<feature type="transmembrane region" description="Helical" evidence="1">
    <location>
        <begin position="320"/>
        <end position="340"/>
    </location>
</feature>
<feature type="transmembrane region" description="Helical" evidence="1">
    <location>
        <begin position="81"/>
        <end position="100"/>
    </location>
</feature>
<evidence type="ECO:0000256" key="1">
    <source>
        <dbReference type="SAM" id="Phobius"/>
    </source>
</evidence>
<proteinExistence type="predicted"/>
<sequence>MSSTHQDKRAADARPYRFPARWDRLLQPLDDRLIRLCQRGQGSRPLYAVAMAMTALTCIETGLVLPLILYGWGYDAHACSFSYLVLALACVSQVPKRLLWRARPYMDGRAVALRHDRTSSFPSRGVTGAVVYAAAIWWPMRGSAQSVAADGIAAVMAAVAVTATMWARVHLGVHYPSDAAAGALQGALIVLPMRARLPRWCATAHQTSYGHGGAAVIRWSALVTTTIVTLALVAGAEAPPLLLWNKSSYVLGLLGAAMAFRRAALYGGVHALSPPPPGYPSLQQALPATLTPLVLLWLGMRGSSILSRRAAHSRSPMYQLASLALCAGIVVTGCVVVLSVRQSS</sequence>
<name>A0AAV9IYL9_CYACA</name>
<feature type="transmembrane region" description="Helical" evidence="1">
    <location>
        <begin position="46"/>
        <end position="69"/>
    </location>
</feature>
<gene>
    <name evidence="3" type="ORF">CDCA_CDCA12G3447</name>
</gene>
<dbReference type="InterPro" id="IPR000326">
    <property type="entry name" value="PAP2/HPO"/>
</dbReference>
<keyword evidence="1" id="KW-0472">Membrane</keyword>
<organism evidence="3 4">
    <name type="scientific">Cyanidium caldarium</name>
    <name type="common">Red alga</name>
    <dbReference type="NCBI Taxonomy" id="2771"/>
    <lineage>
        <taxon>Eukaryota</taxon>
        <taxon>Rhodophyta</taxon>
        <taxon>Bangiophyceae</taxon>
        <taxon>Cyanidiales</taxon>
        <taxon>Cyanidiaceae</taxon>
        <taxon>Cyanidium</taxon>
    </lineage>
</organism>
<dbReference type="Pfam" id="PF01569">
    <property type="entry name" value="PAP2"/>
    <property type="match status" value="1"/>
</dbReference>
<protein>
    <recommendedName>
        <fullName evidence="2">Phosphatidic acid phosphatase type 2/haloperoxidase domain-containing protein</fullName>
    </recommendedName>
</protein>
<comment type="caution">
    <text evidence="3">The sequence shown here is derived from an EMBL/GenBank/DDBJ whole genome shotgun (WGS) entry which is preliminary data.</text>
</comment>
<dbReference type="GO" id="GO:0042392">
    <property type="term" value="F:sphingosine-1-phosphate phosphatase activity"/>
    <property type="evidence" value="ECO:0007669"/>
    <property type="project" value="TreeGrafter"/>
</dbReference>
<dbReference type="EMBL" id="JANCYW010000012">
    <property type="protein sequence ID" value="KAK4537422.1"/>
    <property type="molecule type" value="Genomic_DNA"/>
</dbReference>
<feature type="transmembrane region" description="Helical" evidence="1">
    <location>
        <begin position="281"/>
        <end position="299"/>
    </location>
</feature>
<dbReference type="Gene3D" id="1.20.144.10">
    <property type="entry name" value="Phosphatidic acid phosphatase type 2/haloperoxidase"/>
    <property type="match status" value="1"/>
</dbReference>
<keyword evidence="1" id="KW-1133">Transmembrane helix</keyword>
<feature type="transmembrane region" description="Helical" evidence="1">
    <location>
        <begin position="248"/>
        <end position="269"/>
    </location>
</feature>
<keyword evidence="4" id="KW-1185">Reference proteome</keyword>
<dbReference type="Proteomes" id="UP001301350">
    <property type="component" value="Unassembled WGS sequence"/>
</dbReference>
<evidence type="ECO:0000313" key="4">
    <source>
        <dbReference type="Proteomes" id="UP001301350"/>
    </source>
</evidence>